<evidence type="ECO:0000313" key="7">
    <source>
        <dbReference type="Proteomes" id="UP000799118"/>
    </source>
</evidence>
<feature type="coiled-coil region" evidence="3">
    <location>
        <begin position="73"/>
        <end position="100"/>
    </location>
</feature>
<dbReference type="Gene3D" id="4.10.240.10">
    <property type="entry name" value="Zn(2)-C6 fungal-type DNA-binding domain"/>
    <property type="match status" value="1"/>
</dbReference>
<dbReference type="InterPro" id="IPR050613">
    <property type="entry name" value="Sec_Metabolite_Reg"/>
</dbReference>
<keyword evidence="2" id="KW-0539">Nucleus</keyword>
<evidence type="ECO:0000313" key="6">
    <source>
        <dbReference type="EMBL" id="KAE9389665.1"/>
    </source>
</evidence>
<keyword evidence="7" id="KW-1185">Reference proteome</keyword>
<dbReference type="AlphaFoldDB" id="A0A6A4GXA9"/>
<dbReference type="EMBL" id="ML769687">
    <property type="protein sequence ID" value="KAE9389665.1"/>
    <property type="molecule type" value="Genomic_DNA"/>
</dbReference>
<comment type="subcellular location">
    <subcellularLocation>
        <location evidence="1">Nucleus</location>
    </subcellularLocation>
</comment>
<evidence type="ECO:0000256" key="2">
    <source>
        <dbReference type="ARBA" id="ARBA00023242"/>
    </source>
</evidence>
<accession>A0A6A4GXA9</accession>
<dbReference type="PROSITE" id="PS00463">
    <property type="entry name" value="ZN2_CY6_FUNGAL_1"/>
    <property type="match status" value="1"/>
</dbReference>
<reference evidence="6" key="1">
    <citation type="journal article" date="2019" name="Environ. Microbiol.">
        <title>Fungal ecological strategies reflected in gene transcription - a case study of two litter decomposers.</title>
        <authorList>
            <person name="Barbi F."/>
            <person name="Kohler A."/>
            <person name="Barry K."/>
            <person name="Baskaran P."/>
            <person name="Daum C."/>
            <person name="Fauchery L."/>
            <person name="Ihrmark K."/>
            <person name="Kuo A."/>
            <person name="LaButti K."/>
            <person name="Lipzen A."/>
            <person name="Morin E."/>
            <person name="Grigoriev I.V."/>
            <person name="Henrissat B."/>
            <person name="Lindahl B."/>
            <person name="Martin F."/>
        </authorList>
    </citation>
    <scope>NUCLEOTIDE SEQUENCE</scope>
    <source>
        <strain evidence="6">JB14</strain>
    </source>
</reference>
<dbReference type="GO" id="GO:0000981">
    <property type="term" value="F:DNA-binding transcription factor activity, RNA polymerase II-specific"/>
    <property type="evidence" value="ECO:0007669"/>
    <property type="project" value="InterPro"/>
</dbReference>
<dbReference type="GO" id="GO:0005634">
    <property type="term" value="C:nucleus"/>
    <property type="evidence" value="ECO:0007669"/>
    <property type="project" value="UniProtKB-SubCell"/>
</dbReference>
<feature type="region of interest" description="Disordered" evidence="4">
    <location>
        <begin position="1"/>
        <end position="25"/>
    </location>
</feature>
<organism evidence="6 7">
    <name type="scientific">Gymnopus androsaceus JB14</name>
    <dbReference type="NCBI Taxonomy" id="1447944"/>
    <lineage>
        <taxon>Eukaryota</taxon>
        <taxon>Fungi</taxon>
        <taxon>Dikarya</taxon>
        <taxon>Basidiomycota</taxon>
        <taxon>Agaricomycotina</taxon>
        <taxon>Agaricomycetes</taxon>
        <taxon>Agaricomycetidae</taxon>
        <taxon>Agaricales</taxon>
        <taxon>Marasmiineae</taxon>
        <taxon>Omphalotaceae</taxon>
        <taxon>Gymnopus</taxon>
    </lineage>
</organism>
<sequence>MSTSARKARAPSEPQPPTRGNDCKRRRNRPILSCLSCHTSKRMCDRKRPTCARCTEMGLTGHCVYEVDESSQHLNTQDRCSRLRNRVAELEGEIEELKNKQQHCSEWVSEHSDPGQHETADFLNQNPSSSSTSPSLRDLSPSSTGLDFSTALAQDSRFVGYKDIMEMQHHFDSISPESSHHCNPMQQCICVQDTSNYQTMLELSVRLRKAVTILAQHPHHQAGRYCLLNQTLVELDTLTADSLSPDSPHHRVPSYSPTPPLSAPHAINATLTRLDLDTLFSSAPGGR</sequence>
<dbReference type="PANTHER" id="PTHR31001">
    <property type="entry name" value="UNCHARACTERIZED TRANSCRIPTIONAL REGULATORY PROTEIN"/>
    <property type="match status" value="1"/>
</dbReference>
<dbReference type="InterPro" id="IPR036864">
    <property type="entry name" value="Zn2-C6_fun-type_DNA-bd_sf"/>
</dbReference>
<dbReference type="SMART" id="SM00066">
    <property type="entry name" value="GAL4"/>
    <property type="match status" value="1"/>
</dbReference>
<feature type="compositionally biased region" description="Basic and acidic residues" evidence="4">
    <location>
        <begin position="108"/>
        <end position="120"/>
    </location>
</feature>
<dbReference type="InterPro" id="IPR001138">
    <property type="entry name" value="Zn2Cys6_DnaBD"/>
</dbReference>
<evidence type="ECO:0000256" key="1">
    <source>
        <dbReference type="ARBA" id="ARBA00004123"/>
    </source>
</evidence>
<evidence type="ECO:0000256" key="3">
    <source>
        <dbReference type="SAM" id="Coils"/>
    </source>
</evidence>
<evidence type="ECO:0000256" key="4">
    <source>
        <dbReference type="SAM" id="MobiDB-lite"/>
    </source>
</evidence>
<feature type="region of interest" description="Disordered" evidence="4">
    <location>
        <begin position="105"/>
        <end position="144"/>
    </location>
</feature>
<feature type="compositionally biased region" description="Low complexity" evidence="4">
    <location>
        <begin position="127"/>
        <end position="144"/>
    </location>
</feature>
<dbReference type="CDD" id="cd00067">
    <property type="entry name" value="GAL4"/>
    <property type="match status" value="1"/>
</dbReference>
<dbReference type="PANTHER" id="PTHR31001:SF81">
    <property type="entry name" value="ZN(II)2CYS6 TRANSCRIPTION FACTOR"/>
    <property type="match status" value="1"/>
</dbReference>
<keyword evidence="3" id="KW-0175">Coiled coil</keyword>
<dbReference type="SUPFAM" id="SSF57701">
    <property type="entry name" value="Zn2/Cys6 DNA-binding domain"/>
    <property type="match status" value="1"/>
</dbReference>
<dbReference type="Pfam" id="PF00172">
    <property type="entry name" value="Zn_clus"/>
    <property type="match status" value="1"/>
</dbReference>
<protein>
    <recommendedName>
        <fullName evidence="5">Zn(2)-C6 fungal-type domain-containing protein</fullName>
    </recommendedName>
</protein>
<dbReference type="PROSITE" id="PS50048">
    <property type="entry name" value="ZN2_CY6_FUNGAL_2"/>
    <property type="match status" value="1"/>
</dbReference>
<dbReference type="OrthoDB" id="2269373at2759"/>
<dbReference type="GO" id="GO:0008270">
    <property type="term" value="F:zinc ion binding"/>
    <property type="evidence" value="ECO:0007669"/>
    <property type="project" value="InterPro"/>
</dbReference>
<gene>
    <name evidence="6" type="ORF">BT96DRAFT_1003017</name>
</gene>
<name>A0A6A4GXA9_9AGAR</name>
<feature type="domain" description="Zn(2)-C6 fungal-type" evidence="5">
    <location>
        <begin position="33"/>
        <end position="65"/>
    </location>
</feature>
<dbReference type="Proteomes" id="UP000799118">
    <property type="component" value="Unassembled WGS sequence"/>
</dbReference>
<proteinExistence type="predicted"/>
<evidence type="ECO:0000259" key="5">
    <source>
        <dbReference type="PROSITE" id="PS50048"/>
    </source>
</evidence>